<dbReference type="EMBL" id="PDLN01000004">
    <property type="protein sequence ID" value="RDW87676.1"/>
    <property type="molecule type" value="Genomic_DNA"/>
</dbReference>
<comment type="caution">
    <text evidence="7">The sequence shown here is derived from an EMBL/GenBank/DDBJ whole genome shotgun (WGS) entry which is preliminary data.</text>
</comment>
<feature type="compositionally biased region" description="Low complexity" evidence="5">
    <location>
        <begin position="283"/>
        <end position="297"/>
    </location>
</feature>
<accession>A0A3D8SN13</accession>
<protein>
    <recommendedName>
        <fullName evidence="4">Small ribosomal subunit protein mS38</fullName>
    </recommendedName>
</protein>
<organism evidence="7 8">
    <name type="scientific">Coleophoma crateriformis</name>
    <dbReference type="NCBI Taxonomy" id="565419"/>
    <lineage>
        <taxon>Eukaryota</taxon>
        <taxon>Fungi</taxon>
        <taxon>Dikarya</taxon>
        <taxon>Ascomycota</taxon>
        <taxon>Pezizomycotina</taxon>
        <taxon>Leotiomycetes</taxon>
        <taxon>Helotiales</taxon>
        <taxon>Dermateaceae</taxon>
        <taxon>Coleophoma</taxon>
    </lineage>
</organism>
<dbReference type="OrthoDB" id="5364404at2759"/>
<dbReference type="Proteomes" id="UP000256328">
    <property type="component" value="Unassembled WGS sequence"/>
</dbReference>
<comment type="subcellular location">
    <subcellularLocation>
        <location evidence="1">Mitochondrion</location>
    </subcellularLocation>
</comment>
<feature type="compositionally biased region" description="Basic residues" evidence="5">
    <location>
        <begin position="371"/>
        <end position="382"/>
    </location>
</feature>
<feature type="compositionally biased region" description="Basic and acidic residues" evidence="5">
    <location>
        <begin position="105"/>
        <end position="119"/>
    </location>
</feature>
<feature type="domain" description="Ribosomal protein mS38 C-terminal" evidence="6">
    <location>
        <begin position="366"/>
        <end position="399"/>
    </location>
</feature>
<reference evidence="7 8" key="1">
    <citation type="journal article" date="2018" name="IMA Fungus">
        <title>IMA Genome-F 9: Draft genome sequence of Annulohypoxylon stygium, Aspergillus mulundensis, Berkeleyomyces basicola (syn. Thielaviopsis basicola), Ceratocystis smalleyi, two Cercospora beticola strains, Coleophoma cylindrospora, Fusarium fracticaudum, Phialophora cf. hyalina, and Morchella septimelata.</title>
        <authorList>
            <person name="Wingfield B.D."/>
            <person name="Bills G.F."/>
            <person name="Dong Y."/>
            <person name="Huang W."/>
            <person name="Nel W.J."/>
            <person name="Swalarsk-Parry B.S."/>
            <person name="Vaghefi N."/>
            <person name="Wilken P.M."/>
            <person name="An Z."/>
            <person name="de Beer Z.W."/>
            <person name="De Vos L."/>
            <person name="Chen L."/>
            <person name="Duong T.A."/>
            <person name="Gao Y."/>
            <person name="Hammerbacher A."/>
            <person name="Kikkert J.R."/>
            <person name="Li Y."/>
            <person name="Li H."/>
            <person name="Li K."/>
            <person name="Li Q."/>
            <person name="Liu X."/>
            <person name="Ma X."/>
            <person name="Naidoo K."/>
            <person name="Pethybridge S.J."/>
            <person name="Sun J."/>
            <person name="Steenkamp E.T."/>
            <person name="van der Nest M.A."/>
            <person name="van Wyk S."/>
            <person name="Wingfield M.J."/>
            <person name="Xiong C."/>
            <person name="Yue Q."/>
            <person name="Zhang X."/>
        </authorList>
    </citation>
    <scope>NUCLEOTIDE SEQUENCE [LARGE SCALE GENOMIC DNA]</scope>
    <source>
        <strain evidence="7 8">BP5796</strain>
    </source>
</reference>
<dbReference type="GO" id="GO:0005739">
    <property type="term" value="C:mitochondrion"/>
    <property type="evidence" value="ECO:0007669"/>
    <property type="project" value="UniProtKB-SubCell"/>
</dbReference>
<feature type="region of interest" description="Disordered" evidence="5">
    <location>
        <begin position="271"/>
        <end position="297"/>
    </location>
</feature>
<evidence type="ECO:0000313" key="7">
    <source>
        <dbReference type="EMBL" id="RDW87676.1"/>
    </source>
</evidence>
<dbReference type="PANTHER" id="PTHR32035:SF3">
    <property type="entry name" value="SMALL RIBOSOMAL SUBUNIT PROTEIN MS38"/>
    <property type="match status" value="1"/>
</dbReference>
<evidence type="ECO:0000256" key="1">
    <source>
        <dbReference type="ARBA" id="ARBA00004173"/>
    </source>
</evidence>
<keyword evidence="2" id="KW-0496">Mitochondrion</keyword>
<feature type="region of interest" description="Disordered" evidence="5">
    <location>
        <begin position="351"/>
        <end position="382"/>
    </location>
</feature>
<dbReference type="InterPro" id="IPR013177">
    <property type="entry name" value="Ribosomal_mS38_C"/>
</dbReference>
<evidence type="ECO:0000259" key="6">
    <source>
        <dbReference type="SMART" id="SM01155"/>
    </source>
</evidence>
<dbReference type="SMART" id="SM01155">
    <property type="entry name" value="DUF1713"/>
    <property type="match status" value="1"/>
</dbReference>
<evidence type="ECO:0000256" key="4">
    <source>
        <dbReference type="ARBA" id="ARBA00035682"/>
    </source>
</evidence>
<name>A0A3D8SN13_9HELO</name>
<comment type="similarity">
    <text evidence="3">Belongs to the mitochondrion-specific ribosomal protein mS38 family.</text>
</comment>
<dbReference type="AlphaFoldDB" id="A0A3D8SN13"/>
<evidence type="ECO:0000256" key="2">
    <source>
        <dbReference type="ARBA" id="ARBA00023128"/>
    </source>
</evidence>
<proteinExistence type="inferred from homology"/>
<sequence>MFSSSVRRVAFNAPQVPIVSSISSTAPRATASKALSHRSHQRRCSSSKPSSPADGSRGISHGQNVPPGSVQAKSETEETKSTEFSQSKAAEDSKATGDATNGERVNAEKKTAPAGEKKSPTRNSRRKTTGKPDVKDELFGNLPSVPSTTYINANQISVASFFSLHRPISITTAIPKQVSTEQFESIFKPRSSAKTSEVIGTLMNTIDGLGRRAHDPTNAGDHSKWMSEADPLRVEVSVEPSQHGAVQHLDQAPGIEFPFTQNFLTGKYRPFQPPPPPQPMNTADSLAAGAEAAESLEPQQKTYTAVLTIEESTDLNGEVTYSAHSSPFVENETVIPTRFLDRMRLRQERFEESREQKLKSEDGGMEAISVKRQRKLKMKKHKYKKLMRRTRNLRRRLDRN</sequence>
<evidence type="ECO:0000256" key="3">
    <source>
        <dbReference type="ARBA" id="ARBA00035647"/>
    </source>
</evidence>
<feature type="region of interest" description="Disordered" evidence="5">
    <location>
        <begin position="22"/>
        <end position="140"/>
    </location>
</feature>
<evidence type="ECO:0000313" key="8">
    <source>
        <dbReference type="Proteomes" id="UP000256328"/>
    </source>
</evidence>
<feature type="compositionally biased region" description="Basic and acidic residues" evidence="5">
    <location>
        <begin position="351"/>
        <end position="362"/>
    </location>
</feature>
<gene>
    <name evidence="7" type="ORF">BP5796_03370</name>
</gene>
<evidence type="ECO:0000256" key="5">
    <source>
        <dbReference type="SAM" id="MobiDB-lite"/>
    </source>
</evidence>
<dbReference type="PANTHER" id="PTHR32035">
    <property type="entry name" value="AURORA KINASE A-INTERACTING PROTEIN"/>
    <property type="match status" value="1"/>
</dbReference>
<feature type="compositionally biased region" description="Basic residues" evidence="5">
    <location>
        <begin position="35"/>
        <end position="45"/>
    </location>
</feature>
<dbReference type="Pfam" id="PF08213">
    <property type="entry name" value="COX24_C"/>
    <property type="match status" value="1"/>
</dbReference>
<keyword evidence="8" id="KW-1185">Reference proteome</keyword>